<sequence length="622" mass="67519">MTPTNDPRAALAQLVVRLRAAPPAARTRIVGELLPFLASPRVPLTVRSAAAGRALDALPDTQRAVQRVVRALTGRVSPSRGLARLRHLQRLTERSDALDAIIARRERKVKMSCPRCDARLSRPEMAKHLWHEHGLMLVKSKTRSRTRAVEAIRREHAVTGEPNLIDRAGALDGERAVRILTAETATEDETVPLRTAARERGAGLCPTCLADVVPQVPPPPPALAMANGRLAGDGFVARGGRVSPARARATLAAGTALIAFSLLMPVRFALIVSLIAYVLTRVFLGTKTTPADRAVDAGWRKLAWKLVDRRDSARLLTRLCLTSVGLGDPFERASALSAVIARARGNATERQLLATALALQIDDGGRLGRDRATGIAELLAPVFRGDQPADFAEFVLAVYLRVPRDPAERGRLRVLILLAAFRAELTARDVLDLCDVAPHVATAVQISPNYIAMMYGVWVNRTKRPWERVGYARTMFDAVVASPATAGKLLTHEPGLLLMGETDPGAEAELGPILISLGGVAVGGVLTSDPEADVYLESNGRVLVFGRYSLRVSGRLSETYPEELQEWLRFRDEVLMSYPTEFLESDTPHTSRLLAPFVTPCRACGTKCLPVVGAVSYPWQNS</sequence>
<name>A0A6P2CX51_9BACT</name>
<dbReference type="AlphaFoldDB" id="A0A6P2CX51"/>
<organism evidence="2 3">
    <name type="scientific">Gemmata massiliana</name>
    <dbReference type="NCBI Taxonomy" id="1210884"/>
    <lineage>
        <taxon>Bacteria</taxon>
        <taxon>Pseudomonadati</taxon>
        <taxon>Planctomycetota</taxon>
        <taxon>Planctomycetia</taxon>
        <taxon>Gemmatales</taxon>
        <taxon>Gemmataceae</taxon>
        <taxon>Gemmata</taxon>
    </lineage>
</organism>
<evidence type="ECO:0000313" key="2">
    <source>
        <dbReference type="EMBL" id="VTR92966.1"/>
    </source>
</evidence>
<dbReference type="EMBL" id="LR593886">
    <property type="protein sequence ID" value="VTR92966.1"/>
    <property type="molecule type" value="Genomic_DNA"/>
</dbReference>
<accession>A0A6P2CX51</accession>
<keyword evidence="1" id="KW-1133">Transmembrane helix</keyword>
<dbReference type="Proteomes" id="UP000464178">
    <property type="component" value="Chromosome"/>
</dbReference>
<feature type="transmembrane region" description="Helical" evidence="1">
    <location>
        <begin position="251"/>
        <end position="279"/>
    </location>
</feature>
<evidence type="ECO:0000313" key="3">
    <source>
        <dbReference type="Proteomes" id="UP000464178"/>
    </source>
</evidence>
<evidence type="ECO:0000256" key="1">
    <source>
        <dbReference type="SAM" id="Phobius"/>
    </source>
</evidence>
<proteinExistence type="predicted"/>
<keyword evidence="1" id="KW-0812">Transmembrane</keyword>
<protein>
    <submittedName>
        <fullName evidence="2">Uncharacterized protein</fullName>
    </submittedName>
</protein>
<keyword evidence="1" id="KW-0472">Membrane</keyword>
<keyword evidence="3" id="KW-1185">Reference proteome</keyword>
<dbReference type="RefSeq" id="WP_162667760.1">
    <property type="nucleotide sequence ID" value="NZ_LR593886.1"/>
</dbReference>
<dbReference type="KEGG" id="gms:SOIL9_47480"/>
<reference evidence="2 3" key="1">
    <citation type="submission" date="2019-05" db="EMBL/GenBank/DDBJ databases">
        <authorList>
            <consortium name="Science for Life Laboratories"/>
        </authorList>
    </citation>
    <scope>NUCLEOTIDE SEQUENCE [LARGE SCALE GENOMIC DNA]</scope>
    <source>
        <strain evidence="2">Soil9</strain>
    </source>
</reference>
<gene>
    <name evidence="2" type="ORF">SOIL9_47480</name>
</gene>